<dbReference type="EMBL" id="JALJOU010000011">
    <property type="protein sequence ID" value="KAK9841000.1"/>
    <property type="molecule type" value="Genomic_DNA"/>
</dbReference>
<gene>
    <name evidence="1" type="ORF">WJX81_004992</name>
</gene>
<keyword evidence="2" id="KW-1185">Reference proteome</keyword>
<evidence type="ECO:0000313" key="1">
    <source>
        <dbReference type="EMBL" id="KAK9841000.1"/>
    </source>
</evidence>
<name>A0AAW1S4L0_9CHLO</name>
<comment type="caution">
    <text evidence="1">The sequence shown here is derived from an EMBL/GenBank/DDBJ whole genome shotgun (WGS) entry which is preliminary data.</text>
</comment>
<accession>A0AAW1S4L0</accession>
<organism evidence="1 2">
    <name type="scientific">Elliptochloris bilobata</name>
    <dbReference type="NCBI Taxonomy" id="381761"/>
    <lineage>
        <taxon>Eukaryota</taxon>
        <taxon>Viridiplantae</taxon>
        <taxon>Chlorophyta</taxon>
        <taxon>core chlorophytes</taxon>
        <taxon>Trebouxiophyceae</taxon>
        <taxon>Trebouxiophyceae incertae sedis</taxon>
        <taxon>Elliptochloris clade</taxon>
        <taxon>Elliptochloris</taxon>
    </lineage>
</organism>
<reference evidence="1 2" key="1">
    <citation type="journal article" date="2024" name="Nat. Commun.">
        <title>Phylogenomics reveals the evolutionary origins of lichenization in chlorophyte algae.</title>
        <authorList>
            <person name="Puginier C."/>
            <person name="Libourel C."/>
            <person name="Otte J."/>
            <person name="Skaloud P."/>
            <person name="Haon M."/>
            <person name="Grisel S."/>
            <person name="Petersen M."/>
            <person name="Berrin J.G."/>
            <person name="Delaux P.M."/>
            <person name="Dal Grande F."/>
            <person name="Keller J."/>
        </authorList>
    </citation>
    <scope>NUCLEOTIDE SEQUENCE [LARGE SCALE GENOMIC DNA]</scope>
    <source>
        <strain evidence="1 2">SAG 245.80</strain>
    </source>
</reference>
<protein>
    <submittedName>
        <fullName evidence="1">Uncharacterized protein</fullName>
    </submittedName>
</protein>
<proteinExistence type="predicted"/>
<dbReference type="AlphaFoldDB" id="A0AAW1S4L0"/>
<evidence type="ECO:0000313" key="2">
    <source>
        <dbReference type="Proteomes" id="UP001445335"/>
    </source>
</evidence>
<dbReference type="Proteomes" id="UP001445335">
    <property type="component" value="Unassembled WGS sequence"/>
</dbReference>
<sequence length="75" mass="7821">MTTFELHTSSVITAVPVIGRLRAAHHSFTGRTSVTALALAAKPQNPVLLAALEAARLAERAGLGMFKQSGAILPN</sequence>